<keyword evidence="3" id="KW-1185">Reference proteome</keyword>
<comment type="caution">
    <text evidence="2">The sequence shown here is derived from an EMBL/GenBank/DDBJ whole genome shotgun (WGS) entry which is preliminary data.</text>
</comment>
<sequence>YGKTDSPSSSSEDHTSKTLQELTTSRPIARPDMLPGADNTAAAPIVPHTSIAASSSAAAFASARAGQ</sequence>
<gene>
    <name evidence="2" type="ORF">HaLaN_00205</name>
</gene>
<feature type="non-terminal residue" evidence="2">
    <location>
        <position position="1"/>
    </location>
</feature>
<organism evidence="2 3">
    <name type="scientific">Haematococcus lacustris</name>
    <name type="common">Green alga</name>
    <name type="synonym">Haematococcus pluvialis</name>
    <dbReference type="NCBI Taxonomy" id="44745"/>
    <lineage>
        <taxon>Eukaryota</taxon>
        <taxon>Viridiplantae</taxon>
        <taxon>Chlorophyta</taxon>
        <taxon>core chlorophytes</taxon>
        <taxon>Chlorophyceae</taxon>
        <taxon>CS clade</taxon>
        <taxon>Chlamydomonadales</taxon>
        <taxon>Haematococcaceae</taxon>
        <taxon>Haematococcus</taxon>
    </lineage>
</organism>
<feature type="region of interest" description="Disordered" evidence="1">
    <location>
        <begin position="1"/>
        <end position="41"/>
    </location>
</feature>
<name>A0A699YRI0_HAELA</name>
<evidence type="ECO:0000313" key="2">
    <source>
        <dbReference type="EMBL" id="GFH05702.1"/>
    </source>
</evidence>
<dbReference type="Proteomes" id="UP000485058">
    <property type="component" value="Unassembled WGS sequence"/>
</dbReference>
<protein>
    <submittedName>
        <fullName evidence="2">Uncharacterized protein</fullName>
    </submittedName>
</protein>
<dbReference type="AlphaFoldDB" id="A0A699YRI0"/>
<feature type="non-terminal residue" evidence="2">
    <location>
        <position position="67"/>
    </location>
</feature>
<dbReference type="EMBL" id="BLLF01000006">
    <property type="protein sequence ID" value="GFH05702.1"/>
    <property type="molecule type" value="Genomic_DNA"/>
</dbReference>
<proteinExistence type="predicted"/>
<reference evidence="2 3" key="1">
    <citation type="submission" date="2020-02" db="EMBL/GenBank/DDBJ databases">
        <title>Draft genome sequence of Haematococcus lacustris strain NIES-144.</title>
        <authorList>
            <person name="Morimoto D."/>
            <person name="Nakagawa S."/>
            <person name="Yoshida T."/>
            <person name="Sawayama S."/>
        </authorList>
    </citation>
    <scope>NUCLEOTIDE SEQUENCE [LARGE SCALE GENOMIC DNA]</scope>
    <source>
        <strain evidence="2 3">NIES-144</strain>
    </source>
</reference>
<evidence type="ECO:0000256" key="1">
    <source>
        <dbReference type="SAM" id="MobiDB-lite"/>
    </source>
</evidence>
<feature type="compositionally biased region" description="Low complexity" evidence="1">
    <location>
        <begin position="1"/>
        <end position="10"/>
    </location>
</feature>
<feature type="compositionally biased region" description="Polar residues" evidence="1">
    <location>
        <begin position="17"/>
        <end position="26"/>
    </location>
</feature>
<accession>A0A699YRI0</accession>
<evidence type="ECO:0000313" key="3">
    <source>
        <dbReference type="Proteomes" id="UP000485058"/>
    </source>
</evidence>